<accession>A0ABS6A8D4</accession>
<evidence type="ECO:0000256" key="11">
    <source>
        <dbReference type="SAM" id="Phobius"/>
    </source>
</evidence>
<keyword evidence="6" id="KW-0479">Metal-binding</keyword>
<evidence type="ECO:0000256" key="3">
    <source>
        <dbReference type="ARBA" id="ARBA00010312"/>
    </source>
</evidence>
<gene>
    <name evidence="13" type="primary">ttrA</name>
    <name evidence="13" type="ORF">KO508_10345</name>
</gene>
<evidence type="ECO:0000256" key="7">
    <source>
        <dbReference type="ARBA" id="ARBA00022729"/>
    </source>
</evidence>
<keyword evidence="7" id="KW-0732">Signal</keyword>
<dbReference type="PANTHER" id="PTHR43742:SF9">
    <property type="entry name" value="TETRATHIONATE REDUCTASE SUBUNIT A"/>
    <property type="match status" value="1"/>
</dbReference>
<dbReference type="InterPro" id="IPR019546">
    <property type="entry name" value="TAT_signal_bac_arc"/>
</dbReference>
<protein>
    <submittedName>
        <fullName evidence="13">Tetrathionate reductase subunit TtrA</fullName>
    </submittedName>
</protein>
<dbReference type="PROSITE" id="PS51318">
    <property type="entry name" value="TAT"/>
    <property type="match status" value="1"/>
</dbReference>
<dbReference type="InterPro" id="IPR037946">
    <property type="entry name" value="MopB_CT_Tetrathionate"/>
</dbReference>
<feature type="transmembrane region" description="Helical" evidence="11">
    <location>
        <begin position="7"/>
        <end position="27"/>
    </location>
</feature>
<dbReference type="EMBL" id="JAHKPV010000018">
    <property type="protein sequence ID" value="MBU2874401.1"/>
    <property type="molecule type" value="Genomic_DNA"/>
</dbReference>
<reference evidence="13 14" key="1">
    <citation type="submission" date="2021-05" db="EMBL/GenBank/DDBJ databases">
        <title>Draft genomes of bacteria isolated from model marine particles.</title>
        <authorList>
            <person name="Datta M.S."/>
            <person name="Schwartzman J.A."/>
            <person name="Enke T.N."/>
            <person name="Saavedra J."/>
            <person name="Cermak N."/>
            <person name="Cordero O.X."/>
        </authorList>
    </citation>
    <scope>NUCLEOTIDE SEQUENCE [LARGE SCALE GENOMIC DNA]</scope>
    <source>
        <strain evidence="13 14">D2M19</strain>
    </source>
</reference>
<comment type="similarity">
    <text evidence="3">Belongs to the prokaryotic molybdopterin-containing oxidoreductase family.</text>
</comment>
<keyword evidence="8" id="KW-0560">Oxidoreductase</keyword>
<comment type="cofactor">
    <cofactor evidence="1">
        <name>Mo-bis(molybdopterin guanine dinucleotide)</name>
        <dbReference type="ChEBI" id="CHEBI:60539"/>
    </cofactor>
</comment>
<keyword evidence="5" id="KW-0500">Molybdenum</keyword>
<keyword evidence="11" id="KW-0472">Membrane</keyword>
<proteinExistence type="inferred from homology"/>
<dbReference type="RefSeq" id="WP_216008240.1">
    <property type="nucleotide sequence ID" value="NZ_JAHKPV010000018.1"/>
</dbReference>
<organism evidence="13 14">
    <name type="scientific">Marinobacter salexigens</name>
    <dbReference type="NCBI Taxonomy" id="1925763"/>
    <lineage>
        <taxon>Bacteria</taxon>
        <taxon>Pseudomonadati</taxon>
        <taxon>Pseudomonadota</taxon>
        <taxon>Gammaproteobacteria</taxon>
        <taxon>Pseudomonadales</taxon>
        <taxon>Marinobacteraceae</taxon>
        <taxon>Marinobacter</taxon>
    </lineage>
</organism>
<evidence type="ECO:0000259" key="12">
    <source>
        <dbReference type="PROSITE" id="PS51669"/>
    </source>
</evidence>
<dbReference type="PROSITE" id="PS00551">
    <property type="entry name" value="MOLYBDOPTERIN_PROK_1"/>
    <property type="match status" value="1"/>
</dbReference>
<keyword evidence="14" id="KW-1185">Reference proteome</keyword>
<keyword evidence="11" id="KW-1133">Transmembrane helix</keyword>
<dbReference type="Pfam" id="PF00384">
    <property type="entry name" value="Molybdopterin"/>
    <property type="match status" value="1"/>
</dbReference>
<keyword evidence="10" id="KW-0411">Iron-sulfur</keyword>
<sequence length="1033" mass="112036">MDKNRRNFLKGAAAAGGVATFAAGYYGPLEKMGKGLVNGTSGKATADRLHGNSLAPEYSVDPKTGEVTLNPEQRTAFTVCYGCTTKCGVRVRIDNNEDKVLRASGNPFHPLSSDEHLDERTPVLEAFKRMSGFQDQGQLNRSTACARGNAAMSQLTSDQRVLNCLKRTGPRGSNQWETIPFEQLLDEIVAGGDLFGEGEVEGLRSIRDVKTPLDPDNPEYGPKSNQLLMMEATDYGRSALLKRFAFNAFGTRNYGHHGAYCGLAFRMGSGALMNDLAKNAHVKPDYANVKFALFIGTAPSQAGNPFKRQGRLLSQARSTGEMEYVLVDPALTAAASHSASDRNRWISILPGTDTALAMALIRWMLANEAYAKDYLALPGNAAARNAGEPGHTNATHLVIEDSSHPRAGYFLRLSDIGLAESGAEEDYPVVVNSAGELDSSEVADKGQLFVERTVETGSGPVTVRSSLFKLRQEAMQYSIEEYAEFCGIEADVIRNLARRFTSFGRMAAADTHGGMMSGAGFYASYSINMINLLAGSFNQKGGVAKGGGSFNGVGAGPRYNLADFPGKVGPKGVFLSRSRFPYEKTSEYKRRVAAGESPYPATAPWRSLAPPILTEHLLSGLEGYPYRIKAMIGVMANPMYGQAGLTSLLEERIKDPKNIGLFVAVDGFINETNRFADYIVPDSVMYEVWGFTGAWSGTLTKMTTACWPVVEPRQAKTAAGEPVSMDSFFIELAQRLDLPGFGDNAIEGADGQMHPLKRAEDFYLRAAANIAMSGQPLPTPAQEDINASGIEPLLERIETTVAEDEAGPVAHLYSRGGRFETMESAYDGEKLGHAWARPLCVYNEQVGTSIDSYSGKRLVGTPTHYEPRFWDGSLLRDHYPEEEWPLLAFSFKSNLMNSYAIGLERLRMIKPYNPVLLHRNDAEKFGVRHGDTISIESPGGKVLALALVGENVHEGALGIEHGYGHRELGAASHVIDGEERAGNPYLAAGVNINDLGFSDPTRKDGTATWLENVSGASVRQGLPVRVRVVADMV</sequence>
<dbReference type="InterPro" id="IPR006657">
    <property type="entry name" value="MoPterin_dinucl-bd_dom"/>
</dbReference>
<dbReference type="InterPro" id="IPR041929">
    <property type="entry name" value="Tetrathionate-R_A_N"/>
</dbReference>
<evidence type="ECO:0000256" key="10">
    <source>
        <dbReference type="ARBA" id="ARBA00023014"/>
    </source>
</evidence>
<evidence type="ECO:0000313" key="13">
    <source>
        <dbReference type="EMBL" id="MBU2874401.1"/>
    </source>
</evidence>
<evidence type="ECO:0000256" key="5">
    <source>
        <dbReference type="ARBA" id="ARBA00022505"/>
    </source>
</evidence>
<dbReference type="InterPro" id="IPR006656">
    <property type="entry name" value="Mopterin_OxRdtase"/>
</dbReference>
<dbReference type="InterPro" id="IPR027467">
    <property type="entry name" value="MopterinOxRdtase_cofactor_BS"/>
</dbReference>
<evidence type="ECO:0000256" key="9">
    <source>
        <dbReference type="ARBA" id="ARBA00023004"/>
    </source>
</evidence>
<keyword evidence="4" id="KW-0004">4Fe-4S</keyword>
<comment type="cofactor">
    <cofactor evidence="2">
        <name>[4Fe-4S] cluster</name>
        <dbReference type="ChEBI" id="CHEBI:49883"/>
    </cofactor>
</comment>
<dbReference type="InterPro" id="IPR006963">
    <property type="entry name" value="Mopterin_OxRdtase_4Fe-4S_dom"/>
</dbReference>
<evidence type="ECO:0000313" key="14">
    <source>
        <dbReference type="Proteomes" id="UP000753376"/>
    </source>
</evidence>
<name>A0ABS6A8D4_9GAMM</name>
<dbReference type="NCBIfam" id="TIGR01409">
    <property type="entry name" value="TAT_signal_seq"/>
    <property type="match status" value="1"/>
</dbReference>
<dbReference type="Proteomes" id="UP000753376">
    <property type="component" value="Unassembled WGS sequence"/>
</dbReference>
<dbReference type="PANTHER" id="PTHR43742">
    <property type="entry name" value="TRIMETHYLAMINE-N-OXIDE REDUCTASE"/>
    <property type="match status" value="1"/>
</dbReference>
<evidence type="ECO:0000256" key="6">
    <source>
        <dbReference type="ARBA" id="ARBA00022723"/>
    </source>
</evidence>
<evidence type="ECO:0000256" key="8">
    <source>
        <dbReference type="ARBA" id="ARBA00023002"/>
    </source>
</evidence>
<evidence type="ECO:0000256" key="4">
    <source>
        <dbReference type="ARBA" id="ARBA00022485"/>
    </source>
</evidence>
<evidence type="ECO:0000256" key="2">
    <source>
        <dbReference type="ARBA" id="ARBA00001966"/>
    </source>
</evidence>
<dbReference type="CDD" id="cd02758">
    <property type="entry name" value="MopB_Tetrathionate-Ra"/>
    <property type="match status" value="1"/>
</dbReference>
<dbReference type="Pfam" id="PF01568">
    <property type="entry name" value="Molydop_binding"/>
    <property type="match status" value="1"/>
</dbReference>
<comment type="caution">
    <text evidence="13">The sequence shown here is derived from an EMBL/GenBank/DDBJ whole genome shotgun (WGS) entry which is preliminary data.</text>
</comment>
<dbReference type="CDD" id="cd02780">
    <property type="entry name" value="MopB_CT_Tetrathionate_Arsenate-R"/>
    <property type="match status" value="1"/>
</dbReference>
<dbReference type="InterPro" id="IPR050612">
    <property type="entry name" value="Prok_Mopterin_Oxidored"/>
</dbReference>
<feature type="domain" description="4Fe-4S Mo/W bis-MGD-type" evidence="12">
    <location>
        <begin position="73"/>
        <end position="159"/>
    </location>
</feature>
<dbReference type="SMART" id="SM00926">
    <property type="entry name" value="Molybdop_Fe4S4"/>
    <property type="match status" value="1"/>
</dbReference>
<evidence type="ECO:0000256" key="1">
    <source>
        <dbReference type="ARBA" id="ARBA00001942"/>
    </source>
</evidence>
<keyword evidence="11" id="KW-0812">Transmembrane</keyword>
<keyword evidence="9" id="KW-0408">Iron</keyword>
<dbReference type="PROSITE" id="PS51669">
    <property type="entry name" value="4FE4S_MOW_BIS_MGD"/>
    <property type="match status" value="1"/>
</dbReference>
<dbReference type="InterPro" id="IPR006311">
    <property type="entry name" value="TAT_signal"/>
</dbReference>